<evidence type="ECO:0000256" key="1">
    <source>
        <dbReference type="SAM" id="MobiDB-lite"/>
    </source>
</evidence>
<feature type="region of interest" description="Disordered" evidence="1">
    <location>
        <begin position="26"/>
        <end position="106"/>
    </location>
</feature>
<organism evidence="2 3">
    <name type="scientific">Sorangium cellulosum (strain So ce56)</name>
    <name type="common">Polyangium cellulosum (strain So ce56)</name>
    <dbReference type="NCBI Taxonomy" id="448385"/>
    <lineage>
        <taxon>Bacteria</taxon>
        <taxon>Pseudomonadati</taxon>
        <taxon>Myxococcota</taxon>
        <taxon>Polyangia</taxon>
        <taxon>Polyangiales</taxon>
        <taxon>Polyangiaceae</taxon>
        <taxon>Sorangium</taxon>
    </lineage>
</organism>
<evidence type="ECO:0000313" key="3">
    <source>
        <dbReference type="Proteomes" id="UP000002139"/>
    </source>
</evidence>
<feature type="compositionally biased region" description="Gly residues" evidence="1">
    <location>
        <begin position="38"/>
        <end position="85"/>
    </location>
</feature>
<dbReference type="KEGG" id="scl:sce1586"/>
<keyword evidence="3" id="KW-1185">Reference proteome</keyword>
<evidence type="ECO:0000313" key="2">
    <source>
        <dbReference type="EMBL" id="CAN91744.1"/>
    </source>
</evidence>
<protein>
    <submittedName>
        <fullName evidence="2">Uncharacterized protein</fullName>
    </submittedName>
</protein>
<gene>
    <name evidence="2" type="ordered locus">sce1586</name>
</gene>
<reference evidence="2 3" key="1">
    <citation type="journal article" date="2007" name="Nat. Biotechnol.">
        <title>Complete genome sequence of the myxobacterium Sorangium cellulosum.</title>
        <authorList>
            <person name="Schneiker S."/>
            <person name="Perlova O."/>
            <person name="Kaiser O."/>
            <person name="Gerth K."/>
            <person name="Alici A."/>
            <person name="Altmeyer M.O."/>
            <person name="Bartels D."/>
            <person name="Bekel T."/>
            <person name="Beyer S."/>
            <person name="Bode E."/>
            <person name="Bode H.B."/>
            <person name="Bolten C.J."/>
            <person name="Choudhuri J.V."/>
            <person name="Doss S."/>
            <person name="Elnakady Y.A."/>
            <person name="Frank B."/>
            <person name="Gaigalat L."/>
            <person name="Goesmann A."/>
            <person name="Groeger C."/>
            <person name="Gross F."/>
            <person name="Jelsbak L."/>
            <person name="Jelsbak L."/>
            <person name="Kalinowski J."/>
            <person name="Kegler C."/>
            <person name="Knauber T."/>
            <person name="Konietzny S."/>
            <person name="Kopp M."/>
            <person name="Krause L."/>
            <person name="Krug D."/>
            <person name="Linke B."/>
            <person name="Mahmud T."/>
            <person name="Martinez-Arias R."/>
            <person name="McHardy A.C."/>
            <person name="Merai M."/>
            <person name="Meyer F."/>
            <person name="Mormann S."/>
            <person name="Munoz-Dorado J."/>
            <person name="Perez J."/>
            <person name="Pradella S."/>
            <person name="Rachid S."/>
            <person name="Raddatz G."/>
            <person name="Rosenau F."/>
            <person name="Rueckert C."/>
            <person name="Sasse F."/>
            <person name="Scharfe M."/>
            <person name="Schuster S.C."/>
            <person name="Suen G."/>
            <person name="Treuner-Lange A."/>
            <person name="Velicer G.J."/>
            <person name="Vorholter F.-J."/>
            <person name="Weissman K.J."/>
            <person name="Welch R.D."/>
            <person name="Wenzel S.C."/>
            <person name="Whitworth D.E."/>
            <person name="Wilhelm S."/>
            <person name="Wittmann C."/>
            <person name="Bloecker H."/>
            <person name="Puehler A."/>
            <person name="Mueller R."/>
        </authorList>
    </citation>
    <scope>NUCLEOTIDE SEQUENCE [LARGE SCALE GENOMIC DNA]</scope>
    <source>
        <strain evidence="3">So ce56</strain>
    </source>
</reference>
<dbReference type="AlphaFoldDB" id="A9FDB0"/>
<dbReference type="STRING" id="448385.sce1586"/>
<dbReference type="EMBL" id="AM746676">
    <property type="protein sequence ID" value="CAN91744.1"/>
    <property type="molecule type" value="Genomic_DNA"/>
</dbReference>
<dbReference type="PROSITE" id="PS51257">
    <property type="entry name" value="PROKAR_LIPOPROTEIN"/>
    <property type="match status" value="1"/>
</dbReference>
<feature type="compositionally biased region" description="Low complexity" evidence="1">
    <location>
        <begin position="86"/>
        <end position="100"/>
    </location>
</feature>
<dbReference type="HOGENOM" id="CLU_062434_0_0_7"/>
<dbReference type="eggNOG" id="ENOG5032KDW">
    <property type="taxonomic scope" value="Bacteria"/>
</dbReference>
<sequence>MHDGVRVFFTVAMSVTSAAVSLSSAGCADDHAPASGSHSGGGGGGVGGNGLGGNGPGGNGPGGNGLGGNGLGGNGSGGSGLGGGAEASSASGSAEASSSAGAGGGEEGRLDRFGIAMLRPTLPSGKTWFSTWDNGVARTFSGIDPADAWFDADHGDASYDTDGQGILKISGRVPRMYVHDPALADPWRDVEVTMYFLRAADDGTPYGGLVAMTRTNHGTIGDEDVNKCDTRGIAARMRYDGKIDFEKETNHPASSAILGKTYWEGGMPEQVWIGYKQLVYDLPNGDVKQELWIDETDGTNGGTWVKIHEHVDQGTDFGVGGEPCRPGIDPAMKLTREPTREGSETGKPNISVYFRSDGVGSDGLLYKKGSVREIVP</sequence>
<dbReference type="Proteomes" id="UP000002139">
    <property type="component" value="Chromosome"/>
</dbReference>
<proteinExistence type="predicted"/>
<name>A9FDB0_SORC5</name>
<accession>A9FDB0</accession>